<name>A0A806TW88_PRIMG</name>
<protein>
    <submittedName>
        <fullName evidence="1">Uncharacterized protein</fullName>
    </submittedName>
</protein>
<dbReference type="Gene3D" id="1.10.10.60">
    <property type="entry name" value="Homeodomain-like"/>
    <property type="match status" value="1"/>
</dbReference>
<reference evidence="1 2" key="1">
    <citation type="submission" date="2015-01" db="EMBL/GenBank/DDBJ databases">
        <title>Genome sequence of bacillus megaterium Q3.</title>
        <authorList>
            <person name="Wang Y."/>
            <person name="Luo K."/>
            <person name="Bai L."/>
            <person name="Luo F."/>
        </authorList>
    </citation>
    <scope>NUCLEOTIDE SEQUENCE [LARGE SCALE GENOMIC DNA]</scope>
    <source>
        <strain evidence="1 2">Q3</strain>
    </source>
</reference>
<evidence type="ECO:0000313" key="2">
    <source>
        <dbReference type="Proteomes" id="UP000036410"/>
    </source>
</evidence>
<dbReference type="EMBL" id="CP010586">
    <property type="protein sequence ID" value="AKP75266.1"/>
    <property type="molecule type" value="Genomic_DNA"/>
</dbReference>
<accession>A0A806TW88</accession>
<evidence type="ECO:0000313" key="1">
    <source>
        <dbReference type="EMBL" id="AKP75266.1"/>
    </source>
</evidence>
<gene>
    <name evidence="1" type="ORF">AS52_00245</name>
</gene>
<dbReference type="RefSeq" id="WP_049162706.1">
    <property type="nucleotide sequence ID" value="NZ_CP010586.1"/>
</dbReference>
<sequence>MKKETRLNTRQQGILEEYFDRSVGGDSMETVAEENGISRKTLSQWANTYHGKDLYSEWKTRETQDIKPKYLEVLKVKSLTGSIRHMELLAKLMDWYPASKSEIITQERRKYEEPQVDVNDIRERLKQSNRQITCIK</sequence>
<dbReference type="AlphaFoldDB" id="A0A806TW88"/>
<organism evidence="1 2">
    <name type="scientific">Priestia megaterium Q3</name>
    <dbReference type="NCBI Taxonomy" id="1452722"/>
    <lineage>
        <taxon>Bacteria</taxon>
        <taxon>Bacillati</taxon>
        <taxon>Bacillota</taxon>
        <taxon>Bacilli</taxon>
        <taxon>Bacillales</taxon>
        <taxon>Bacillaceae</taxon>
        <taxon>Priestia</taxon>
    </lineage>
</organism>
<proteinExistence type="predicted"/>
<dbReference type="Proteomes" id="UP000036410">
    <property type="component" value="Chromosome"/>
</dbReference>